<name>A0ABS3YSM2_9BACT</name>
<gene>
    <name evidence="1" type="ORF">J7I42_10980</name>
</gene>
<sequence length="62" mass="7243">MRQLLLEVERKLRTLMLQRQNYLMGVPGIGRTIAILWLLEIGDVRGFENRDRSGGQDCLRRS</sequence>
<dbReference type="EMBL" id="JAGHKO010000001">
    <property type="protein sequence ID" value="MBO9200788.1"/>
    <property type="molecule type" value="Genomic_DNA"/>
</dbReference>
<organism evidence="1 2">
    <name type="scientific">Niastella soli</name>
    <dbReference type="NCBI Taxonomy" id="2821487"/>
    <lineage>
        <taxon>Bacteria</taxon>
        <taxon>Pseudomonadati</taxon>
        <taxon>Bacteroidota</taxon>
        <taxon>Chitinophagia</taxon>
        <taxon>Chitinophagales</taxon>
        <taxon>Chitinophagaceae</taxon>
        <taxon>Niastella</taxon>
    </lineage>
</organism>
<accession>A0ABS3YSM2</accession>
<evidence type="ECO:0000313" key="1">
    <source>
        <dbReference type="EMBL" id="MBO9200788.1"/>
    </source>
</evidence>
<protein>
    <submittedName>
        <fullName evidence="1">Transposase</fullName>
    </submittedName>
</protein>
<reference evidence="1 2" key="1">
    <citation type="submission" date="2021-03" db="EMBL/GenBank/DDBJ databases">
        <title>Assistant Professor.</title>
        <authorList>
            <person name="Huq M.A."/>
        </authorList>
    </citation>
    <scope>NUCLEOTIDE SEQUENCE [LARGE SCALE GENOMIC DNA]</scope>
    <source>
        <strain evidence="1 2">MAH-29</strain>
    </source>
</reference>
<evidence type="ECO:0000313" key="2">
    <source>
        <dbReference type="Proteomes" id="UP000677244"/>
    </source>
</evidence>
<comment type="caution">
    <text evidence="1">The sequence shown here is derived from an EMBL/GenBank/DDBJ whole genome shotgun (WGS) entry which is preliminary data.</text>
</comment>
<dbReference type="Proteomes" id="UP000677244">
    <property type="component" value="Unassembled WGS sequence"/>
</dbReference>
<keyword evidence="2" id="KW-1185">Reference proteome</keyword>
<proteinExistence type="predicted"/>